<dbReference type="EMBL" id="JARQWQ010000138">
    <property type="protein sequence ID" value="KAK2548789.1"/>
    <property type="molecule type" value="Genomic_DNA"/>
</dbReference>
<accession>A0AAD9PTG3</accession>
<evidence type="ECO:0000313" key="2">
    <source>
        <dbReference type="Proteomes" id="UP001249851"/>
    </source>
</evidence>
<keyword evidence="2" id="KW-1185">Reference proteome</keyword>
<dbReference type="AlphaFoldDB" id="A0AAD9PTG3"/>
<gene>
    <name evidence="1" type="ORF">P5673_030932</name>
</gene>
<organism evidence="1 2">
    <name type="scientific">Acropora cervicornis</name>
    <name type="common">Staghorn coral</name>
    <dbReference type="NCBI Taxonomy" id="6130"/>
    <lineage>
        <taxon>Eukaryota</taxon>
        <taxon>Metazoa</taxon>
        <taxon>Cnidaria</taxon>
        <taxon>Anthozoa</taxon>
        <taxon>Hexacorallia</taxon>
        <taxon>Scleractinia</taxon>
        <taxon>Astrocoeniina</taxon>
        <taxon>Acroporidae</taxon>
        <taxon>Acropora</taxon>
    </lineage>
</organism>
<proteinExistence type="predicted"/>
<evidence type="ECO:0000313" key="1">
    <source>
        <dbReference type="EMBL" id="KAK2548789.1"/>
    </source>
</evidence>
<protein>
    <submittedName>
        <fullName evidence="1">Uncharacterized protein</fullName>
    </submittedName>
</protein>
<dbReference type="Proteomes" id="UP001249851">
    <property type="component" value="Unassembled WGS sequence"/>
</dbReference>
<reference evidence="1" key="1">
    <citation type="journal article" date="2023" name="G3 (Bethesda)">
        <title>Whole genome assembly and annotation of the endangered Caribbean coral Acropora cervicornis.</title>
        <authorList>
            <person name="Selwyn J.D."/>
            <person name="Vollmer S.V."/>
        </authorList>
    </citation>
    <scope>NUCLEOTIDE SEQUENCE</scope>
    <source>
        <strain evidence="1">K2</strain>
    </source>
</reference>
<reference evidence="1" key="2">
    <citation type="journal article" date="2023" name="Science">
        <title>Genomic signatures of disease resistance in endangered staghorn corals.</title>
        <authorList>
            <person name="Vollmer S.V."/>
            <person name="Selwyn J.D."/>
            <person name="Despard B.A."/>
            <person name="Roesel C.L."/>
        </authorList>
    </citation>
    <scope>NUCLEOTIDE SEQUENCE</scope>
    <source>
        <strain evidence="1">K2</strain>
    </source>
</reference>
<comment type="caution">
    <text evidence="1">The sequence shown here is derived from an EMBL/GenBank/DDBJ whole genome shotgun (WGS) entry which is preliminary data.</text>
</comment>
<sequence length="119" mass="14252">MNVLLLERRNHCQKNRSGKRDDEGQREKQASKIVDSELKMANEELVKIHVHICRNCCQTRMQNMKRNSTLWENHFARKEFKLEEEILYKRKGMLLDKEKPGVSRHRVVIYGEKSRCLAR</sequence>
<name>A0AAD9PTG3_ACRCE</name>